<reference evidence="6" key="2">
    <citation type="submission" date="2022-10" db="EMBL/GenBank/DDBJ databases">
        <authorList>
            <consortium name="ENA_rothamsted_submissions"/>
            <consortium name="culmorum"/>
            <person name="King R."/>
        </authorList>
    </citation>
    <scope>NUCLEOTIDE SEQUENCE</scope>
</reference>
<protein>
    <recommendedName>
        <fullName evidence="5">DOMON domain-containing protein</fullName>
    </recommendedName>
</protein>
<evidence type="ECO:0000313" key="6">
    <source>
        <dbReference type="EMBL" id="CAG9810314.1"/>
    </source>
</evidence>
<name>A0A9N9S6L1_9DIPT</name>
<dbReference type="AlphaFoldDB" id="A0A9N9S6L1"/>
<dbReference type="OrthoDB" id="19261at2759"/>
<dbReference type="InterPro" id="IPR036939">
    <property type="entry name" value="Cu2_ascorb_mOase_N_sf"/>
</dbReference>
<keyword evidence="2" id="KW-1015">Disulfide bond</keyword>
<dbReference type="GO" id="GO:0005615">
    <property type="term" value="C:extracellular space"/>
    <property type="evidence" value="ECO:0007669"/>
    <property type="project" value="TreeGrafter"/>
</dbReference>
<sequence>MSHSIAILSRQMTQLLWNLTFMKAKVLVMMIIVITFSHANNTWDNWIRFDENYLLQWSVKDADITFEMQVRTHGYVGFGLSRDGTIYGADVFISWIDDGHMFFYDCHIKTHTQTSEPVVDTSQDYELLSGSENSTHTILRFRRKLNTCDDKSDVPITNDTMNIIFLYTDEKPKRGQFRSDNSPNLSHAILQIRSLLLLQRSPNLISNSNKTFEMFEIRNDMSNVTSHGLLKWCHSFRNKLTNHHIVRYESIFSSLESKNFINFMRIYECKSQLSDLRNADDVNDECSERLKLERKCFTTIAIWTKGSDGFTYPDDVGYPLDSTESDNFLLEIHYQDIPKEFQDSSGFRIFHTSERRKFDAGTIAMNIRPNFLHIIAPGYKRVVSIGHCTSNCTQKAFPVDGLNIFGITMQTHSAGTMVKINLVRNGEELEPLAQDSNLNSNYIETRLLNNSRKLYPGDHLMVECTYNSYKRERFTLGGESSNEEICMANIMYYPRQEQLVACNSQSKISDVLRALGIEELGKNWNQTVITKPDRYAGRTLEKHLELYDWKNEFFTFERIIKTSAFDGYCNSAFVATRISGTPAVITKPYRPPDSFCTSPRSNKQTNDDDANENSIEDDKSKEVRSPSTLLQQTSNNECNQATVSIFVLMAIIRVFIV</sequence>
<dbReference type="GO" id="GO:0042420">
    <property type="term" value="P:dopamine catabolic process"/>
    <property type="evidence" value="ECO:0007669"/>
    <property type="project" value="TreeGrafter"/>
</dbReference>
<dbReference type="PANTHER" id="PTHR10157:SF40">
    <property type="entry name" value="MOXD1 HOMOLOG 2"/>
    <property type="match status" value="1"/>
</dbReference>
<dbReference type="Pfam" id="PF03712">
    <property type="entry name" value="Cu2_monoox_C"/>
    <property type="match status" value="1"/>
</dbReference>
<dbReference type="GO" id="GO:0006589">
    <property type="term" value="P:octopamine biosynthetic process"/>
    <property type="evidence" value="ECO:0007669"/>
    <property type="project" value="TreeGrafter"/>
</dbReference>
<accession>A0A9N9S6L1</accession>
<feature type="domain" description="DOMON" evidence="5">
    <location>
        <begin position="51"/>
        <end position="168"/>
    </location>
</feature>
<dbReference type="InterPro" id="IPR014784">
    <property type="entry name" value="Cu2_ascorb_mOase-like_C"/>
</dbReference>
<dbReference type="Gene3D" id="2.60.120.310">
    <property type="entry name" value="Copper type II, ascorbate-dependent monooxygenase, N-terminal domain"/>
    <property type="match status" value="1"/>
</dbReference>
<evidence type="ECO:0000259" key="5">
    <source>
        <dbReference type="PROSITE" id="PS50836"/>
    </source>
</evidence>
<dbReference type="SMART" id="SM00664">
    <property type="entry name" value="DoH"/>
    <property type="match status" value="1"/>
</dbReference>
<dbReference type="FunFam" id="2.60.120.230:FF:000001">
    <property type="entry name" value="Monooxygenase, DBH-like 1"/>
    <property type="match status" value="1"/>
</dbReference>
<evidence type="ECO:0000256" key="2">
    <source>
        <dbReference type="ARBA" id="ARBA00023157"/>
    </source>
</evidence>
<feature type="region of interest" description="Disordered" evidence="4">
    <location>
        <begin position="589"/>
        <end position="632"/>
    </location>
</feature>
<dbReference type="GO" id="GO:0005507">
    <property type="term" value="F:copper ion binding"/>
    <property type="evidence" value="ECO:0007669"/>
    <property type="project" value="InterPro"/>
</dbReference>
<evidence type="ECO:0000256" key="1">
    <source>
        <dbReference type="ARBA" id="ARBA00010676"/>
    </source>
</evidence>
<dbReference type="InterPro" id="IPR045266">
    <property type="entry name" value="DOH_DOMON"/>
</dbReference>
<dbReference type="GO" id="GO:0030667">
    <property type="term" value="C:secretory granule membrane"/>
    <property type="evidence" value="ECO:0007669"/>
    <property type="project" value="TreeGrafter"/>
</dbReference>
<dbReference type="Pfam" id="PF03351">
    <property type="entry name" value="DOMON"/>
    <property type="match status" value="1"/>
</dbReference>
<dbReference type="PANTHER" id="PTHR10157">
    <property type="entry name" value="DOPAMINE BETA HYDROXYLASE RELATED"/>
    <property type="match status" value="1"/>
</dbReference>
<keyword evidence="3" id="KW-0325">Glycoprotein</keyword>
<evidence type="ECO:0000313" key="7">
    <source>
        <dbReference type="Proteomes" id="UP001153620"/>
    </source>
</evidence>
<keyword evidence="7" id="KW-1185">Reference proteome</keyword>
<dbReference type="GO" id="GO:0042421">
    <property type="term" value="P:norepinephrine biosynthetic process"/>
    <property type="evidence" value="ECO:0007669"/>
    <property type="project" value="TreeGrafter"/>
</dbReference>
<dbReference type="GO" id="GO:0004500">
    <property type="term" value="F:dopamine beta-monooxygenase activity"/>
    <property type="evidence" value="ECO:0007669"/>
    <property type="project" value="InterPro"/>
</dbReference>
<feature type="compositionally biased region" description="Polar residues" evidence="4">
    <location>
        <begin position="595"/>
        <end position="604"/>
    </location>
</feature>
<comment type="similarity">
    <text evidence="1">Belongs to the copper type II ascorbate-dependent monooxygenase family.</text>
</comment>
<proteinExistence type="inferred from homology"/>
<dbReference type="InterPro" id="IPR008977">
    <property type="entry name" value="PHM/PNGase_F_dom_sf"/>
</dbReference>
<dbReference type="Gene3D" id="2.60.120.230">
    <property type="match status" value="1"/>
</dbReference>
<dbReference type="EMBL" id="OU895880">
    <property type="protein sequence ID" value="CAG9810314.1"/>
    <property type="molecule type" value="Genomic_DNA"/>
</dbReference>
<evidence type="ECO:0000256" key="4">
    <source>
        <dbReference type="SAM" id="MobiDB-lite"/>
    </source>
</evidence>
<dbReference type="Gene3D" id="2.60.40.1210">
    <property type="entry name" value="Cellobiose dehydrogenase, cytochrome domain"/>
    <property type="match status" value="1"/>
</dbReference>
<dbReference type="Pfam" id="PF01082">
    <property type="entry name" value="Cu2_monooxygen"/>
    <property type="match status" value="1"/>
</dbReference>
<dbReference type="InterPro" id="IPR000323">
    <property type="entry name" value="Cu2_ascorb_mOase_N"/>
</dbReference>
<dbReference type="CDD" id="cd09631">
    <property type="entry name" value="DOMON_DOH"/>
    <property type="match status" value="1"/>
</dbReference>
<dbReference type="InterPro" id="IPR000945">
    <property type="entry name" value="DBH-like"/>
</dbReference>
<evidence type="ECO:0000256" key="3">
    <source>
        <dbReference type="ARBA" id="ARBA00023180"/>
    </source>
</evidence>
<dbReference type="PROSITE" id="PS50836">
    <property type="entry name" value="DOMON"/>
    <property type="match status" value="1"/>
</dbReference>
<reference evidence="6" key="1">
    <citation type="submission" date="2022-01" db="EMBL/GenBank/DDBJ databases">
        <authorList>
            <person name="King R."/>
        </authorList>
    </citation>
    <scope>NUCLEOTIDE SEQUENCE</scope>
</reference>
<gene>
    <name evidence="6" type="ORF">CHIRRI_LOCUS13131</name>
</gene>
<dbReference type="SUPFAM" id="SSF49742">
    <property type="entry name" value="PHM/PNGase F"/>
    <property type="match status" value="2"/>
</dbReference>
<organism evidence="6 7">
    <name type="scientific">Chironomus riparius</name>
    <dbReference type="NCBI Taxonomy" id="315576"/>
    <lineage>
        <taxon>Eukaryota</taxon>
        <taxon>Metazoa</taxon>
        <taxon>Ecdysozoa</taxon>
        <taxon>Arthropoda</taxon>
        <taxon>Hexapoda</taxon>
        <taxon>Insecta</taxon>
        <taxon>Pterygota</taxon>
        <taxon>Neoptera</taxon>
        <taxon>Endopterygota</taxon>
        <taxon>Diptera</taxon>
        <taxon>Nematocera</taxon>
        <taxon>Chironomoidea</taxon>
        <taxon>Chironomidae</taxon>
        <taxon>Chironominae</taxon>
        <taxon>Chironomus</taxon>
    </lineage>
</organism>
<dbReference type="Proteomes" id="UP001153620">
    <property type="component" value="Chromosome 4"/>
</dbReference>
<dbReference type="InterPro" id="IPR005018">
    <property type="entry name" value="DOMON_domain"/>
</dbReference>
<dbReference type="InterPro" id="IPR024548">
    <property type="entry name" value="Cu2_monoox_C"/>
</dbReference>